<dbReference type="Gene3D" id="1.10.287.370">
    <property type="match status" value="1"/>
</dbReference>
<accession>A0A0A9WYE2</accession>
<dbReference type="EMBL" id="GBRD01002629">
    <property type="protein sequence ID" value="JAG63192.1"/>
    <property type="molecule type" value="Transcribed_RNA"/>
</dbReference>
<comment type="subunit">
    <text evidence="2">Heterohexamer of two PFD-alpha type and four PFD-beta type subunits.</text>
</comment>
<proteinExistence type="inferred from homology"/>
<dbReference type="EMBL" id="GBHO01033739">
    <property type="protein sequence ID" value="JAG09865.1"/>
    <property type="molecule type" value="Transcribed_RNA"/>
</dbReference>
<evidence type="ECO:0000256" key="3">
    <source>
        <dbReference type="ARBA" id="ARBA00023186"/>
    </source>
</evidence>
<evidence type="ECO:0000256" key="4">
    <source>
        <dbReference type="ARBA" id="ARBA00072592"/>
    </source>
</evidence>
<reference evidence="6" key="2">
    <citation type="submission" date="2014-07" db="EMBL/GenBank/DDBJ databases">
        <authorList>
            <person name="Hull J."/>
        </authorList>
    </citation>
    <scope>NUCLEOTIDE SEQUENCE</scope>
</reference>
<dbReference type="PANTHER" id="PTHR21431">
    <property type="entry name" value="PREFOLDIN SUBUNIT 6"/>
    <property type="match status" value="1"/>
</dbReference>
<dbReference type="EMBL" id="GDHC01002376">
    <property type="protein sequence ID" value="JAQ16253.1"/>
    <property type="molecule type" value="Transcribed_RNA"/>
</dbReference>
<dbReference type="SUPFAM" id="SSF46579">
    <property type="entry name" value="Prefoldin"/>
    <property type="match status" value="1"/>
</dbReference>
<reference evidence="7" key="3">
    <citation type="submission" date="2014-09" db="EMBL/GenBank/DDBJ databases">
        <authorList>
            <person name="Magalhaes I.L.F."/>
            <person name="Oliveira U."/>
            <person name="Santos F.R."/>
            <person name="Vidigal T.H.D.A."/>
            <person name="Brescovit A.D."/>
            <person name="Santos A.J."/>
        </authorList>
    </citation>
    <scope>NUCLEOTIDE SEQUENCE</scope>
</reference>
<evidence type="ECO:0000256" key="1">
    <source>
        <dbReference type="ARBA" id="ARBA00008045"/>
    </source>
</evidence>
<dbReference type="CDD" id="cd23161">
    <property type="entry name" value="Prefoldin_6"/>
    <property type="match status" value="1"/>
</dbReference>
<dbReference type="Pfam" id="PF01920">
    <property type="entry name" value="Prefoldin_2"/>
    <property type="match status" value="1"/>
</dbReference>
<dbReference type="GO" id="GO:0006457">
    <property type="term" value="P:protein folding"/>
    <property type="evidence" value="ECO:0007669"/>
    <property type="project" value="InterPro"/>
</dbReference>
<name>A0A0A9WYE2_LYGHE</name>
<evidence type="ECO:0000256" key="2">
    <source>
        <dbReference type="ARBA" id="ARBA00011695"/>
    </source>
</evidence>
<gene>
    <name evidence="6" type="primary">Pfdn6</name>
    <name evidence="6" type="ORF">CM83_30680</name>
    <name evidence="8" type="ORF">g.39472</name>
</gene>
<reference evidence="8" key="4">
    <citation type="journal article" date="2016" name="Gigascience">
        <title>De novo construction of an expanded transcriptome assembly for the western tarnished plant bug, Lygus hesperus.</title>
        <authorList>
            <person name="Tassone E.E."/>
            <person name="Geib S.M."/>
            <person name="Hall B."/>
            <person name="Fabrick J.A."/>
            <person name="Brent C.S."/>
            <person name="Hull J.J."/>
        </authorList>
    </citation>
    <scope>NUCLEOTIDE SEQUENCE</scope>
</reference>
<dbReference type="GO" id="GO:0016272">
    <property type="term" value="C:prefoldin complex"/>
    <property type="evidence" value="ECO:0007669"/>
    <property type="project" value="InterPro"/>
</dbReference>
<sequence length="127" mass="14529">MEDLQNKLQAELDKFKAVGKEYHNAISQRQVLDGQLHENMGVKQELDLLKADGEVFKMIGPVLVKQELAEAKQNVNKRIDYITSELKRMDDMISNLDAEQDKHKEKLATLQMQFQQEQMKAAAAKAT</sequence>
<dbReference type="PANTHER" id="PTHR21431:SF0">
    <property type="entry name" value="PREFOLDIN SUBUNIT 6"/>
    <property type="match status" value="1"/>
</dbReference>
<dbReference type="GO" id="GO:0005737">
    <property type="term" value="C:cytoplasm"/>
    <property type="evidence" value="ECO:0007669"/>
    <property type="project" value="TreeGrafter"/>
</dbReference>
<dbReference type="InterPro" id="IPR009053">
    <property type="entry name" value="Prefoldin"/>
</dbReference>
<feature type="coiled-coil region" evidence="5">
    <location>
        <begin position="86"/>
        <end position="113"/>
    </location>
</feature>
<keyword evidence="3" id="KW-0143">Chaperone</keyword>
<dbReference type="InterPro" id="IPR002777">
    <property type="entry name" value="PFD_beta-like"/>
</dbReference>
<reference evidence="6" key="1">
    <citation type="journal article" date="2014" name="PLoS ONE">
        <title>Transcriptome-Based Identification of ABC Transporters in the Western Tarnished Plant Bug Lygus hesperus.</title>
        <authorList>
            <person name="Hull J.J."/>
            <person name="Chaney K."/>
            <person name="Geib S.M."/>
            <person name="Fabrick J.A."/>
            <person name="Brent C.S."/>
            <person name="Walsh D."/>
            <person name="Lavine L.C."/>
        </authorList>
    </citation>
    <scope>NUCLEOTIDE SEQUENCE</scope>
</reference>
<dbReference type="GO" id="GO:0051131">
    <property type="term" value="P:chaperone-mediated protein complex assembly"/>
    <property type="evidence" value="ECO:0007669"/>
    <property type="project" value="TreeGrafter"/>
</dbReference>
<keyword evidence="5" id="KW-0175">Coiled coil</keyword>
<dbReference type="AlphaFoldDB" id="A0A0A9WYE2"/>
<evidence type="ECO:0000313" key="8">
    <source>
        <dbReference type="EMBL" id="JAQ16253.1"/>
    </source>
</evidence>
<dbReference type="FunFam" id="1.10.287.370:FF:000003">
    <property type="entry name" value="Prefoldin subunit 6"/>
    <property type="match status" value="1"/>
</dbReference>
<comment type="similarity">
    <text evidence="1">Belongs to the prefoldin subunit beta family.</text>
</comment>
<evidence type="ECO:0000313" key="6">
    <source>
        <dbReference type="EMBL" id="JAG09865.1"/>
    </source>
</evidence>
<evidence type="ECO:0000256" key="5">
    <source>
        <dbReference type="SAM" id="Coils"/>
    </source>
</evidence>
<organism evidence="6">
    <name type="scientific">Lygus hesperus</name>
    <name type="common">Western plant bug</name>
    <dbReference type="NCBI Taxonomy" id="30085"/>
    <lineage>
        <taxon>Eukaryota</taxon>
        <taxon>Metazoa</taxon>
        <taxon>Ecdysozoa</taxon>
        <taxon>Arthropoda</taxon>
        <taxon>Hexapoda</taxon>
        <taxon>Insecta</taxon>
        <taxon>Pterygota</taxon>
        <taxon>Neoptera</taxon>
        <taxon>Paraneoptera</taxon>
        <taxon>Hemiptera</taxon>
        <taxon>Heteroptera</taxon>
        <taxon>Panheteroptera</taxon>
        <taxon>Cimicomorpha</taxon>
        <taxon>Miridae</taxon>
        <taxon>Mirini</taxon>
        <taxon>Lygus</taxon>
    </lineage>
</organism>
<protein>
    <recommendedName>
        <fullName evidence="4">Probable prefoldin subunit 6</fullName>
    </recommendedName>
</protein>
<evidence type="ECO:0000313" key="7">
    <source>
        <dbReference type="EMBL" id="JAG63192.1"/>
    </source>
</evidence>
<dbReference type="GO" id="GO:0051087">
    <property type="term" value="F:protein-folding chaperone binding"/>
    <property type="evidence" value="ECO:0007669"/>
    <property type="project" value="TreeGrafter"/>
</dbReference>
<dbReference type="GO" id="GO:0051082">
    <property type="term" value="F:unfolded protein binding"/>
    <property type="evidence" value="ECO:0007669"/>
    <property type="project" value="InterPro"/>
</dbReference>